<dbReference type="EMBL" id="CP016171">
    <property type="protein sequence ID" value="ANN71679.1"/>
    <property type="molecule type" value="Genomic_DNA"/>
</dbReference>
<evidence type="ECO:0000256" key="2">
    <source>
        <dbReference type="ARBA" id="ARBA00019992"/>
    </source>
</evidence>
<evidence type="ECO:0000256" key="1">
    <source>
        <dbReference type="ARBA" id="ARBA00005857"/>
    </source>
</evidence>
<dbReference type="OrthoDB" id="9815900at2"/>
<dbReference type="Proteomes" id="UP000092213">
    <property type="component" value="Chromosome"/>
</dbReference>
<keyword evidence="3" id="KW-0677">Repeat</keyword>
<dbReference type="AlphaFoldDB" id="A0A193FXD5"/>
<organism evidence="6 8">
    <name type="scientific">Bordetella bronchialis</name>
    <dbReference type="NCBI Taxonomy" id="463025"/>
    <lineage>
        <taxon>Bacteria</taxon>
        <taxon>Pseudomonadati</taxon>
        <taxon>Pseudomonadota</taxon>
        <taxon>Betaproteobacteria</taxon>
        <taxon>Burkholderiales</taxon>
        <taxon>Alcaligenaceae</taxon>
        <taxon>Bordetella</taxon>
    </lineage>
</organism>
<dbReference type="Proteomes" id="UP000091897">
    <property type="component" value="Chromosome"/>
</dbReference>
<comment type="similarity">
    <text evidence="1">Belongs to the TTC38 family.</text>
</comment>
<protein>
    <recommendedName>
        <fullName evidence="2">Tetratricopeptide repeat protein 38</fullName>
    </recommendedName>
</protein>
<proteinExistence type="inferred from homology"/>
<dbReference type="InterPro" id="IPR011990">
    <property type="entry name" value="TPR-like_helical_dom_sf"/>
</dbReference>
<keyword evidence="7" id="KW-1185">Reference proteome</keyword>
<sequence>MAHTDLRGNPVSTQNDEALERYEAAQALFHGYYGDPVGVIDQALARDPEFVMGHLLRAGMMITASDQCVESMLRESVQAAEGLHALANDRERRHTAAARAWLDGRLEESLARYADILADYPRDTLALQVGHIGDFLLGRSTMLRDRVAGILPAWDTHMPEFGYVLGMYAFGLEETNLYDEAEAQGRRALDMNRRDPWAVHAVAHVMEMQGRVEEGIAWLENRREDWSADNMLAVHNWWHLALFRLDQGDTDGVLALYDERIREQFSGQVLDLVDGSAMLWRLWLRGVDVSRRWRDLADLWQARGGAGYYAFNDVHALMAYLGAGDGPAAQALIQVMEAAAAGSGTNAMMTRDVGLPAAHALVAFAREDYSRTVELLRDLRLIAHRFGGSHAQRDVLALTLIEAALRDGARSLAKVLAAERLALKPASLGNQRLAARAAAL</sequence>
<dbReference type="EMBL" id="CP016170">
    <property type="protein sequence ID" value="ANN66600.1"/>
    <property type="molecule type" value="Genomic_DNA"/>
</dbReference>
<evidence type="ECO:0000256" key="3">
    <source>
        <dbReference type="ARBA" id="ARBA00022737"/>
    </source>
</evidence>
<accession>A0A193FXD5</accession>
<dbReference type="SUPFAM" id="SSF48452">
    <property type="entry name" value="TPR-like"/>
    <property type="match status" value="1"/>
</dbReference>
<dbReference type="PANTHER" id="PTHR16263:SF4">
    <property type="entry name" value="TETRATRICOPEPTIDE REPEAT PROTEIN 38"/>
    <property type="match status" value="1"/>
</dbReference>
<keyword evidence="6" id="KW-0413">Isomerase</keyword>
<dbReference type="GO" id="GO:0016853">
    <property type="term" value="F:isomerase activity"/>
    <property type="evidence" value="ECO:0007669"/>
    <property type="project" value="UniProtKB-KW"/>
</dbReference>
<keyword evidence="4" id="KW-0802">TPR repeat</keyword>
<gene>
    <name evidence="5" type="ORF">BAU06_10130</name>
    <name evidence="6" type="ORF">BAU08_10330</name>
</gene>
<dbReference type="STRING" id="463025.BAU08_10330"/>
<reference evidence="7 8" key="1">
    <citation type="submission" date="2016-06" db="EMBL/GenBank/DDBJ databases">
        <title>Complete genome sequences of Bordetella bronchialis and Bordetella flabilis.</title>
        <authorList>
            <person name="LiPuma J.J."/>
            <person name="Spilker T."/>
        </authorList>
    </citation>
    <scope>NUCLEOTIDE SEQUENCE [LARGE SCALE GENOMIC DNA]</scope>
    <source>
        <strain evidence="6 8">AU17976</strain>
        <strain evidence="5 7">AU3182</strain>
    </source>
</reference>
<evidence type="ECO:0000313" key="7">
    <source>
        <dbReference type="Proteomes" id="UP000091897"/>
    </source>
</evidence>
<dbReference type="RefSeq" id="WP_066348138.1">
    <property type="nucleotide sequence ID" value="NZ_CBCSFJ010000036.1"/>
</dbReference>
<dbReference type="KEGG" id="bbro:BAU06_10130"/>
<evidence type="ECO:0000256" key="4">
    <source>
        <dbReference type="ARBA" id="ARBA00022803"/>
    </source>
</evidence>
<dbReference type="InterPro" id="IPR033891">
    <property type="entry name" value="TTC38"/>
</dbReference>
<evidence type="ECO:0000313" key="6">
    <source>
        <dbReference type="EMBL" id="ANN71679.1"/>
    </source>
</evidence>
<dbReference type="Gene3D" id="1.25.40.10">
    <property type="entry name" value="Tetratricopeptide repeat domain"/>
    <property type="match status" value="1"/>
</dbReference>
<dbReference type="PANTHER" id="PTHR16263">
    <property type="entry name" value="TETRATRICOPEPTIDE REPEAT PROTEIN 38"/>
    <property type="match status" value="1"/>
</dbReference>
<dbReference type="CDD" id="cd05804">
    <property type="entry name" value="StaR_like"/>
    <property type="match status" value="1"/>
</dbReference>
<evidence type="ECO:0000313" key="5">
    <source>
        <dbReference type="EMBL" id="ANN66600.1"/>
    </source>
</evidence>
<evidence type="ECO:0000313" key="8">
    <source>
        <dbReference type="Proteomes" id="UP000092213"/>
    </source>
</evidence>
<name>A0A193FXD5_9BORD</name>